<keyword evidence="4" id="KW-1185">Reference proteome</keyword>
<dbReference type="EMBL" id="BMAU01021221">
    <property type="protein sequence ID" value="GFY00616.1"/>
    <property type="molecule type" value="Genomic_DNA"/>
</dbReference>
<sequence length="87" mass="9757">MPNAPLSIWVDASDFAVGGALAQFHDNVWQPLAFLSMKLSASQKNWSTYDRELDGPRGSIPPLLTTTPHQRGGPYTQWSKGFWHMLE</sequence>
<dbReference type="AlphaFoldDB" id="A0A8X6RUU1"/>
<dbReference type="SUPFAM" id="SSF56672">
    <property type="entry name" value="DNA/RNA polymerases"/>
    <property type="match status" value="1"/>
</dbReference>
<evidence type="ECO:0000256" key="1">
    <source>
        <dbReference type="SAM" id="MobiDB-lite"/>
    </source>
</evidence>
<evidence type="ECO:0000313" key="4">
    <source>
        <dbReference type="Proteomes" id="UP000887159"/>
    </source>
</evidence>
<protein>
    <submittedName>
        <fullName evidence="3">Transposon Tf2-9 polyprotein</fullName>
    </submittedName>
</protein>
<evidence type="ECO:0000313" key="3">
    <source>
        <dbReference type="EMBL" id="GFY00616.1"/>
    </source>
</evidence>
<feature type="domain" description="Reverse transcriptase/retrotransposon-derived protein RNase H-like" evidence="2">
    <location>
        <begin position="2"/>
        <end position="53"/>
    </location>
</feature>
<comment type="caution">
    <text evidence="3">The sequence shown here is derived from an EMBL/GenBank/DDBJ whole genome shotgun (WGS) entry which is preliminary data.</text>
</comment>
<accession>A0A8X6RUU1</accession>
<dbReference type="Proteomes" id="UP000887159">
    <property type="component" value="Unassembled WGS sequence"/>
</dbReference>
<evidence type="ECO:0000259" key="2">
    <source>
        <dbReference type="Pfam" id="PF17919"/>
    </source>
</evidence>
<dbReference type="InterPro" id="IPR041577">
    <property type="entry name" value="RT_RNaseH_2"/>
</dbReference>
<dbReference type="InterPro" id="IPR043502">
    <property type="entry name" value="DNA/RNA_pol_sf"/>
</dbReference>
<gene>
    <name evidence="3" type="primary">Tf2-9_249</name>
    <name evidence="3" type="ORF">TNCV_2140111</name>
</gene>
<dbReference type="GO" id="GO:0071897">
    <property type="term" value="P:DNA biosynthetic process"/>
    <property type="evidence" value="ECO:0007669"/>
    <property type="project" value="UniProtKB-ARBA"/>
</dbReference>
<feature type="region of interest" description="Disordered" evidence="1">
    <location>
        <begin position="50"/>
        <end position="72"/>
    </location>
</feature>
<proteinExistence type="predicted"/>
<reference evidence="3" key="1">
    <citation type="submission" date="2020-08" db="EMBL/GenBank/DDBJ databases">
        <title>Multicomponent nature underlies the extraordinary mechanical properties of spider dragline silk.</title>
        <authorList>
            <person name="Kono N."/>
            <person name="Nakamura H."/>
            <person name="Mori M."/>
            <person name="Yoshida Y."/>
            <person name="Ohtoshi R."/>
            <person name="Malay A.D."/>
            <person name="Moran D.A.P."/>
            <person name="Tomita M."/>
            <person name="Numata K."/>
            <person name="Arakawa K."/>
        </authorList>
    </citation>
    <scope>NUCLEOTIDE SEQUENCE</scope>
</reference>
<organism evidence="3 4">
    <name type="scientific">Trichonephila clavipes</name>
    <name type="common">Golden silk orbweaver</name>
    <name type="synonym">Nephila clavipes</name>
    <dbReference type="NCBI Taxonomy" id="2585209"/>
    <lineage>
        <taxon>Eukaryota</taxon>
        <taxon>Metazoa</taxon>
        <taxon>Ecdysozoa</taxon>
        <taxon>Arthropoda</taxon>
        <taxon>Chelicerata</taxon>
        <taxon>Arachnida</taxon>
        <taxon>Araneae</taxon>
        <taxon>Araneomorphae</taxon>
        <taxon>Entelegynae</taxon>
        <taxon>Araneoidea</taxon>
        <taxon>Nephilidae</taxon>
        <taxon>Trichonephila</taxon>
    </lineage>
</organism>
<name>A0A8X6RUU1_TRICX</name>
<dbReference type="Pfam" id="PF17919">
    <property type="entry name" value="RT_RNaseH_2"/>
    <property type="match status" value="1"/>
</dbReference>